<evidence type="ECO:0000256" key="6">
    <source>
        <dbReference type="ARBA" id="ARBA00022840"/>
    </source>
</evidence>
<dbReference type="Gene3D" id="1.10.8.60">
    <property type="match status" value="1"/>
</dbReference>
<feature type="compositionally biased region" description="Acidic residues" evidence="11">
    <location>
        <begin position="318"/>
        <end position="349"/>
    </location>
</feature>
<dbReference type="GO" id="GO:0003688">
    <property type="term" value="F:DNA replication origin binding"/>
    <property type="evidence" value="ECO:0007669"/>
    <property type="project" value="TreeGrafter"/>
</dbReference>
<evidence type="ECO:0000256" key="1">
    <source>
        <dbReference type="ARBA" id="ARBA00004123"/>
    </source>
</evidence>
<reference evidence="13" key="1">
    <citation type="journal article" date="2020" name="Fungal Divers.">
        <title>Resolving the Mortierellaceae phylogeny through synthesis of multi-gene phylogenetics and phylogenomics.</title>
        <authorList>
            <person name="Vandepol N."/>
            <person name="Liber J."/>
            <person name="Desiro A."/>
            <person name="Na H."/>
            <person name="Kennedy M."/>
            <person name="Barry K."/>
            <person name="Grigoriev I.V."/>
            <person name="Miller A.N."/>
            <person name="O'Donnell K."/>
            <person name="Stajich J.E."/>
            <person name="Bonito G."/>
        </authorList>
    </citation>
    <scope>NUCLEOTIDE SEQUENCE</scope>
    <source>
        <strain evidence="13">NRRL 28262</strain>
    </source>
</reference>
<feature type="compositionally biased region" description="Basic residues" evidence="11">
    <location>
        <begin position="355"/>
        <end position="375"/>
    </location>
</feature>
<evidence type="ECO:0000256" key="4">
    <source>
        <dbReference type="ARBA" id="ARBA00022723"/>
    </source>
</evidence>
<feature type="region of interest" description="Disordered" evidence="11">
    <location>
        <begin position="256"/>
        <end position="408"/>
    </location>
</feature>
<feature type="compositionally biased region" description="Low complexity" evidence="11">
    <location>
        <begin position="376"/>
        <end position="388"/>
    </location>
</feature>
<dbReference type="FunFam" id="3.40.50.300:FF:000199">
    <property type="entry name" value="Origin recognition complex subunit 1"/>
    <property type="match status" value="1"/>
</dbReference>
<dbReference type="GO" id="GO:0005524">
    <property type="term" value="F:ATP binding"/>
    <property type="evidence" value="ECO:0007669"/>
    <property type="project" value="UniProtKB-KW"/>
</dbReference>
<gene>
    <name evidence="13" type="primary">ORC1</name>
    <name evidence="13" type="ORF">BGZ95_006208</name>
</gene>
<evidence type="ECO:0000256" key="10">
    <source>
        <dbReference type="RuleBase" id="RU365058"/>
    </source>
</evidence>
<dbReference type="InterPro" id="IPR043151">
    <property type="entry name" value="BAH_sf"/>
</dbReference>
<accession>A0AAD4H0T1</accession>
<evidence type="ECO:0000256" key="9">
    <source>
        <dbReference type="ARBA" id="ARBA00023242"/>
    </source>
</evidence>
<dbReference type="SUPFAM" id="SSF46785">
    <property type="entry name" value="Winged helix' DNA-binding domain"/>
    <property type="match status" value="1"/>
</dbReference>
<evidence type="ECO:0000256" key="2">
    <source>
        <dbReference type="ARBA" id="ARBA00008398"/>
    </source>
</evidence>
<dbReference type="GO" id="GO:0046872">
    <property type="term" value="F:metal ion binding"/>
    <property type="evidence" value="ECO:0007669"/>
    <property type="project" value="UniProtKB-KW"/>
</dbReference>
<protein>
    <recommendedName>
        <fullName evidence="10">Origin recognition complex subunit 1</fullName>
    </recommendedName>
</protein>
<dbReference type="EMBL" id="JAAAIL010002893">
    <property type="protein sequence ID" value="KAG0253795.1"/>
    <property type="molecule type" value="Genomic_DNA"/>
</dbReference>
<keyword evidence="8 10" id="KW-0238">DNA-binding</keyword>
<keyword evidence="5 10" id="KW-0547">Nucleotide-binding</keyword>
<organism evidence="13 14">
    <name type="scientific">Linnemannia exigua</name>
    <dbReference type="NCBI Taxonomy" id="604196"/>
    <lineage>
        <taxon>Eukaryota</taxon>
        <taxon>Fungi</taxon>
        <taxon>Fungi incertae sedis</taxon>
        <taxon>Mucoromycota</taxon>
        <taxon>Mortierellomycotina</taxon>
        <taxon>Mortierellomycetes</taxon>
        <taxon>Mortierellales</taxon>
        <taxon>Mortierellaceae</taxon>
        <taxon>Linnemannia</taxon>
    </lineage>
</organism>
<dbReference type="CDD" id="cd00009">
    <property type="entry name" value="AAA"/>
    <property type="match status" value="1"/>
</dbReference>
<dbReference type="SMART" id="SM00382">
    <property type="entry name" value="AAA"/>
    <property type="match status" value="1"/>
</dbReference>
<comment type="subcellular location">
    <subcellularLocation>
        <location evidence="1 10">Nucleus</location>
    </subcellularLocation>
</comment>
<feature type="compositionally biased region" description="Polar residues" evidence="11">
    <location>
        <begin position="277"/>
        <end position="298"/>
    </location>
</feature>
<comment type="function">
    <text evidence="10">Component of the origin recognition complex (ORC) that binds origins of replication. DNA-binding is ATP-dependent, however specific DNA sequences that define origins of replication have not been identified so far. ORC is required to assemble the pre-replication complex necessary to initiate DNA replication.</text>
</comment>
<evidence type="ECO:0000256" key="7">
    <source>
        <dbReference type="ARBA" id="ARBA00022842"/>
    </source>
</evidence>
<dbReference type="CDD" id="cd04370">
    <property type="entry name" value="BAH"/>
    <property type="match status" value="1"/>
</dbReference>
<dbReference type="PANTHER" id="PTHR10763:SF23">
    <property type="entry name" value="ORIGIN RECOGNITION COMPLEX SUBUNIT 1"/>
    <property type="match status" value="1"/>
</dbReference>
<keyword evidence="3 10" id="KW-0235">DNA replication</keyword>
<dbReference type="SUPFAM" id="SSF52540">
    <property type="entry name" value="P-loop containing nucleoside triphosphate hydrolases"/>
    <property type="match status" value="1"/>
</dbReference>
<dbReference type="InterPro" id="IPR015163">
    <property type="entry name" value="Cdc6_C"/>
</dbReference>
<evidence type="ECO:0000256" key="3">
    <source>
        <dbReference type="ARBA" id="ARBA00022705"/>
    </source>
</evidence>
<comment type="caution">
    <text evidence="13">The sequence shown here is derived from an EMBL/GenBank/DDBJ whole genome shotgun (WGS) entry which is preliminary data.</text>
</comment>
<dbReference type="InterPro" id="IPR050311">
    <property type="entry name" value="ORC1/CDC6"/>
</dbReference>
<feature type="region of interest" description="Disordered" evidence="11">
    <location>
        <begin position="40"/>
        <end position="61"/>
    </location>
</feature>
<keyword evidence="9 10" id="KW-0539">Nucleus</keyword>
<evidence type="ECO:0000256" key="5">
    <source>
        <dbReference type="ARBA" id="ARBA00022741"/>
    </source>
</evidence>
<keyword evidence="7" id="KW-0460">Magnesium</keyword>
<comment type="subunit">
    <text evidence="10">ORC is composed of six subunits.</text>
</comment>
<dbReference type="PANTHER" id="PTHR10763">
    <property type="entry name" value="CELL DIVISION CONTROL PROTEIN 6-RELATED"/>
    <property type="match status" value="1"/>
</dbReference>
<feature type="domain" description="BAH" evidence="12">
    <location>
        <begin position="110"/>
        <end position="245"/>
    </location>
</feature>
<dbReference type="InterPro" id="IPR003959">
    <property type="entry name" value="ATPase_AAA_core"/>
</dbReference>
<dbReference type="InterPro" id="IPR027417">
    <property type="entry name" value="P-loop_NTPase"/>
</dbReference>
<dbReference type="GO" id="GO:0016887">
    <property type="term" value="F:ATP hydrolysis activity"/>
    <property type="evidence" value="ECO:0007669"/>
    <property type="project" value="InterPro"/>
</dbReference>
<dbReference type="GO" id="GO:0005664">
    <property type="term" value="C:nuclear origin of replication recognition complex"/>
    <property type="evidence" value="ECO:0007669"/>
    <property type="project" value="TreeGrafter"/>
</dbReference>
<feature type="non-terminal residue" evidence="13">
    <location>
        <position position="795"/>
    </location>
</feature>
<keyword evidence="6 10" id="KW-0067">ATP-binding</keyword>
<dbReference type="Gene3D" id="3.40.50.300">
    <property type="entry name" value="P-loop containing nucleotide triphosphate hydrolases"/>
    <property type="match status" value="1"/>
</dbReference>
<evidence type="ECO:0000313" key="13">
    <source>
        <dbReference type="EMBL" id="KAG0253795.1"/>
    </source>
</evidence>
<feature type="compositionally biased region" description="Polar residues" evidence="11">
    <location>
        <begin position="389"/>
        <end position="404"/>
    </location>
</feature>
<evidence type="ECO:0000259" key="12">
    <source>
        <dbReference type="PROSITE" id="PS51038"/>
    </source>
</evidence>
<dbReference type="GO" id="GO:0006270">
    <property type="term" value="P:DNA replication initiation"/>
    <property type="evidence" value="ECO:0007669"/>
    <property type="project" value="TreeGrafter"/>
</dbReference>
<dbReference type="PROSITE" id="PS51038">
    <property type="entry name" value="BAH"/>
    <property type="match status" value="1"/>
</dbReference>
<proteinExistence type="inferred from homology"/>
<dbReference type="AlphaFoldDB" id="A0AAD4H0T1"/>
<dbReference type="InterPro" id="IPR003593">
    <property type="entry name" value="AAA+_ATPase"/>
</dbReference>
<dbReference type="InterPro" id="IPR036390">
    <property type="entry name" value="WH_DNA-bd_sf"/>
</dbReference>
<keyword evidence="14" id="KW-1185">Reference proteome</keyword>
<sequence>FKRTATLADHVILDSNFKQSSTGSTMVTTSQRVNNRLAKAKSQAQRDILYPPSDSDSDDEELEWVGEPLNKDTLIRRSKTAEGVNPSRKATRGSGLSNIPYYSAFKKGDTTYSIGDIVLLRNEQYSRRFDHPYIAQILSLWETEDGDCEGDFRWFHQEEDIAKLRRHQRTGNFPASLECGEIVYTLDDDKNDISTVIAKGQVLDEAQWRAKYGETGTELTLEDREMTFLCRGMVRKRAGYRPIEWKSNQEMLAMKDEKEVARQPAPTKTTPRKTQDTIKSLGQTSTTTSRQAGSTPLSPTRRGKRARLDEDQEHKGESDEDAQSEASSESESDQDKETEEEESEEEESDEPTKPAPKKRQPKKRATTTTPKKRQTKTTTTRAPARSKTLSIKTPTTQRSISASAPKTDFEHARNRLHVKAVPDSLPCREDEFMEIQEHLESAIEDGTGSCIYISGVPGTGKTATVHEVIRSLQAKAEEGEISPFQFVEINGMKVTEPSYAYVLLWMALSEQKVTANHALQLLEKQFSTPGPRRLPCVVLMDELDLLVTSKQTVMYNFFEWPNWLHSRLIVVAVANTMDLPERMLSNKVSSRLGLTRINFQPYTYQQLVKIVESRLEGIKAFRREAIEFAARKVGAVSGDARRALDICRRAVEIDLGPAPDPEQVTIRTVDQAIKEMFASPNVRLIQTASLHQKLFLVALTARLRRLGLAEVEFSEIAHAHLQMCRLHNIEPPMLSDLSAICASLGSSRCLLVESGKQDLHQRVRLSVSEEDVIMALKVDPLFRRLLDTLPSAPAT</sequence>
<dbReference type="Gene3D" id="2.30.30.490">
    <property type="match status" value="1"/>
</dbReference>
<dbReference type="GO" id="GO:0003682">
    <property type="term" value="F:chromatin binding"/>
    <property type="evidence" value="ECO:0007669"/>
    <property type="project" value="InterPro"/>
</dbReference>
<dbReference type="Pfam" id="PF01426">
    <property type="entry name" value="BAH"/>
    <property type="match status" value="1"/>
</dbReference>
<comment type="similarity">
    <text evidence="2 10">Belongs to the ORC1 family.</text>
</comment>
<evidence type="ECO:0000313" key="14">
    <source>
        <dbReference type="Proteomes" id="UP001194580"/>
    </source>
</evidence>
<feature type="compositionally biased region" description="Basic and acidic residues" evidence="11">
    <location>
        <begin position="306"/>
        <end position="317"/>
    </location>
</feature>
<keyword evidence="4" id="KW-0479">Metal-binding</keyword>
<evidence type="ECO:0000256" key="8">
    <source>
        <dbReference type="ARBA" id="ARBA00023125"/>
    </source>
</evidence>
<dbReference type="InterPro" id="IPR001025">
    <property type="entry name" value="BAH_dom"/>
</dbReference>
<dbReference type="Pfam" id="PF00004">
    <property type="entry name" value="AAA"/>
    <property type="match status" value="1"/>
</dbReference>
<dbReference type="InterPro" id="IPR054425">
    <property type="entry name" value="Cdc6_ORC1-like_ATPase_lid"/>
</dbReference>
<name>A0AAD4H0T1_9FUNG</name>
<dbReference type="Proteomes" id="UP001194580">
    <property type="component" value="Unassembled WGS sequence"/>
</dbReference>
<evidence type="ECO:0000256" key="11">
    <source>
        <dbReference type="SAM" id="MobiDB-lite"/>
    </source>
</evidence>
<dbReference type="GO" id="GO:0033314">
    <property type="term" value="P:mitotic DNA replication checkpoint signaling"/>
    <property type="evidence" value="ECO:0007669"/>
    <property type="project" value="TreeGrafter"/>
</dbReference>
<dbReference type="Pfam" id="PF22606">
    <property type="entry name" value="Cdc6-ORC-like_ATPase_lid"/>
    <property type="match status" value="1"/>
</dbReference>
<dbReference type="Pfam" id="PF09079">
    <property type="entry name" value="WHD_Cdc6"/>
    <property type="match status" value="1"/>
</dbReference>